<evidence type="ECO:0000313" key="10">
    <source>
        <dbReference type="EMBL" id="SFU77365.1"/>
    </source>
</evidence>
<keyword evidence="7" id="KW-0411">Iron-sulfur</keyword>
<reference evidence="11" key="1">
    <citation type="submission" date="2016-10" db="EMBL/GenBank/DDBJ databases">
        <authorList>
            <person name="Varghese N."/>
            <person name="Submissions S."/>
        </authorList>
    </citation>
    <scope>NUCLEOTIDE SEQUENCE [LARGE SCALE GENOMIC DNA]</scope>
    <source>
        <strain evidence="11">DSM 18168</strain>
    </source>
</reference>
<dbReference type="GO" id="GO:0046872">
    <property type="term" value="F:metal ion binding"/>
    <property type="evidence" value="ECO:0007669"/>
    <property type="project" value="UniProtKB-KW"/>
</dbReference>
<dbReference type="GO" id="GO:0016829">
    <property type="term" value="F:lyase activity"/>
    <property type="evidence" value="ECO:0007669"/>
    <property type="project" value="UniProtKB-KW"/>
</dbReference>
<keyword evidence="6" id="KW-0408">Iron</keyword>
<dbReference type="GO" id="GO:0051539">
    <property type="term" value="F:4 iron, 4 sulfur cluster binding"/>
    <property type="evidence" value="ECO:0007669"/>
    <property type="project" value="UniProtKB-KW"/>
</dbReference>
<dbReference type="InterPro" id="IPR038521">
    <property type="entry name" value="ThiC/Bza_core_dom"/>
</dbReference>
<dbReference type="PANTHER" id="PTHR30557:SF1">
    <property type="entry name" value="PHOSPHOMETHYLPYRIMIDINE SYNTHASE, CHLOROPLASTIC"/>
    <property type="match status" value="1"/>
</dbReference>
<evidence type="ECO:0000313" key="11">
    <source>
        <dbReference type="Proteomes" id="UP000242496"/>
    </source>
</evidence>
<dbReference type="Pfam" id="PF01964">
    <property type="entry name" value="ThiC_Rad_SAM"/>
    <property type="match status" value="1"/>
</dbReference>
<keyword evidence="2" id="KW-0004">4Fe-4S</keyword>
<evidence type="ECO:0000256" key="2">
    <source>
        <dbReference type="ARBA" id="ARBA00022485"/>
    </source>
</evidence>
<evidence type="ECO:0000256" key="5">
    <source>
        <dbReference type="ARBA" id="ARBA00022833"/>
    </source>
</evidence>
<gene>
    <name evidence="10" type="ORF">SAMN05421784_12434</name>
</gene>
<keyword evidence="8" id="KW-0456">Lyase</keyword>
<dbReference type="InterPro" id="IPR025747">
    <property type="entry name" value="ThiC-associated_dom"/>
</dbReference>
<dbReference type="GO" id="GO:0009228">
    <property type="term" value="P:thiamine biosynthetic process"/>
    <property type="evidence" value="ECO:0007669"/>
    <property type="project" value="InterPro"/>
</dbReference>
<evidence type="ECO:0000256" key="8">
    <source>
        <dbReference type="ARBA" id="ARBA00023239"/>
    </source>
</evidence>
<protein>
    <submittedName>
        <fullName evidence="10">Phosphomethylpyrimidine synthase</fullName>
    </submittedName>
</protein>
<dbReference type="Pfam" id="PF13667">
    <property type="entry name" value="ThiC-associated"/>
    <property type="match status" value="1"/>
</dbReference>
<organism evidence="10 11">
    <name type="scientific">Xenorhabdus koppenhoeferi</name>
    <dbReference type="NCBI Taxonomy" id="351659"/>
    <lineage>
        <taxon>Bacteria</taxon>
        <taxon>Pseudomonadati</taxon>
        <taxon>Pseudomonadota</taxon>
        <taxon>Gammaproteobacteria</taxon>
        <taxon>Enterobacterales</taxon>
        <taxon>Morganellaceae</taxon>
        <taxon>Xenorhabdus</taxon>
    </lineage>
</organism>
<keyword evidence="5" id="KW-0862">Zinc</keyword>
<name>A0A1I7IWP7_9GAMM</name>
<dbReference type="STRING" id="351659.SAMN05421784_12434"/>
<keyword evidence="11" id="KW-1185">Reference proteome</keyword>
<evidence type="ECO:0000256" key="3">
    <source>
        <dbReference type="ARBA" id="ARBA00022691"/>
    </source>
</evidence>
<dbReference type="Proteomes" id="UP000242496">
    <property type="component" value="Unassembled WGS sequence"/>
</dbReference>
<feature type="domain" description="ThiC-associated" evidence="9">
    <location>
        <begin position="53"/>
        <end position="134"/>
    </location>
</feature>
<proteinExistence type="predicted"/>
<dbReference type="EMBL" id="FPBJ01000024">
    <property type="protein sequence ID" value="SFU77365.1"/>
    <property type="molecule type" value="Genomic_DNA"/>
</dbReference>
<evidence type="ECO:0000256" key="4">
    <source>
        <dbReference type="ARBA" id="ARBA00022723"/>
    </source>
</evidence>
<dbReference type="AlphaFoldDB" id="A0A1I7IWP7"/>
<evidence type="ECO:0000256" key="7">
    <source>
        <dbReference type="ARBA" id="ARBA00023014"/>
    </source>
</evidence>
<dbReference type="PANTHER" id="PTHR30557">
    <property type="entry name" value="THIAMINE BIOSYNTHESIS PROTEIN THIC"/>
    <property type="match status" value="1"/>
</dbReference>
<comment type="cofactor">
    <cofactor evidence="1">
        <name>[4Fe-4S] cluster</name>
        <dbReference type="ChEBI" id="CHEBI:49883"/>
    </cofactor>
</comment>
<evidence type="ECO:0000259" key="9">
    <source>
        <dbReference type="Pfam" id="PF13667"/>
    </source>
</evidence>
<dbReference type="Gene3D" id="3.20.20.540">
    <property type="entry name" value="Radical SAM ThiC family, central domain"/>
    <property type="match status" value="1"/>
</dbReference>
<dbReference type="GO" id="GO:0005829">
    <property type="term" value="C:cytosol"/>
    <property type="evidence" value="ECO:0007669"/>
    <property type="project" value="TreeGrafter"/>
</dbReference>
<keyword evidence="3" id="KW-0949">S-adenosyl-L-methionine</keyword>
<dbReference type="InterPro" id="IPR002817">
    <property type="entry name" value="ThiC/BzaA/B"/>
</dbReference>
<keyword evidence="4" id="KW-0479">Metal-binding</keyword>
<accession>A0A1I7IWP7</accession>
<sequence>MSKSNNTVISNTAIPNAIIPTADISPKSHQARPRKAQRDAAQTFINTVQGVTFPNSKRIYLEGLRPDIQVPMREIQLSPTLTGGTKENPQFEENEPVPVYDTSGPYGDPASVLDVQTGLHKIRQSWIDERNDIEPVSVLSSDFTQKRLADSGLDHLRFHHRPHPLKARQGKRVTQLHYARQGIITPEMEFIALRENMGRERIRSEILRQQHPGQNFGANLPENITPEFVRQEVAAGRAIIPANINHPESEPMIIGRNFLVKVNANIGNSSVTSSIEEEVEKLLWSTRWGADTVMDLSTGRYIHETREWILRNSPVPIGTVPIY</sequence>
<evidence type="ECO:0000256" key="1">
    <source>
        <dbReference type="ARBA" id="ARBA00001966"/>
    </source>
</evidence>
<evidence type="ECO:0000256" key="6">
    <source>
        <dbReference type="ARBA" id="ARBA00023004"/>
    </source>
</evidence>